<evidence type="ECO:0000256" key="2">
    <source>
        <dbReference type="ARBA" id="ARBA00023315"/>
    </source>
</evidence>
<comment type="caution">
    <text evidence="4">The sequence shown here is derived from an EMBL/GenBank/DDBJ whole genome shotgun (WGS) entry which is preliminary data.</text>
</comment>
<dbReference type="PANTHER" id="PTHR43877">
    <property type="entry name" value="AMINOALKYLPHOSPHONATE N-ACETYLTRANSFERASE-RELATED-RELATED"/>
    <property type="match status" value="1"/>
</dbReference>
<dbReference type="SUPFAM" id="SSF55729">
    <property type="entry name" value="Acyl-CoA N-acyltransferases (Nat)"/>
    <property type="match status" value="2"/>
</dbReference>
<dbReference type="CDD" id="cd04301">
    <property type="entry name" value="NAT_SF"/>
    <property type="match status" value="2"/>
</dbReference>
<sequence>MSEPKLRPYLPDDATALEALLSELEAPYGLEALLAGADGTPDPGWLICQEGVALGAATLSARDMAPGVCALRVAVHPRRRGQGLGRALARAALTHPAAQHLTLEIAVPDDRPGLLAWAGRHGFAPVGHRIRSELELRADLEAVVLPADVRVTTLAQALQEASDPETVWDALHVLLAELASQIPDEAGRRFTPQDVQLWARGAPDLDPHSTVLAYDGARLVGLVLMRAETPRLRHIGMTGVTQEWRGRGLARVLKLEAARASHAQGATHLRTDNDASNTAILRLNRSLGYRSLGGLWRLRRPPVNDR</sequence>
<feature type="domain" description="N-acetyltransferase" evidence="3">
    <location>
        <begin position="4"/>
        <end position="141"/>
    </location>
</feature>
<evidence type="ECO:0000313" key="4">
    <source>
        <dbReference type="EMBL" id="MBB6097668.1"/>
    </source>
</evidence>
<dbReference type="Pfam" id="PF00583">
    <property type="entry name" value="Acetyltransf_1"/>
    <property type="match status" value="2"/>
</dbReference>
<proteinExistence type="predicted"/>
<keyword evidence="5" id="KW-1185">Reference proteome</keyword>
<evidence type="ECO:0000259" key="3">
    <source>
        <dbReference type="PROSITE" id="PS51186"/>
    </source>
</evidence>
<dbReference type="InterPro" id="IPR000182">
    <property type="entry name" value="GNAT_dom"/>
</dbReference>
<accession>A0A841I092</accession>
<dbReference type="Gene3D" id="3.40.630.30">
    <property type="match status" value="1"/>
</dbReference>
<dbReference type="PANTHER" id="PTHR43877:SF1">
    <property type="entry name" value="ACETYLTRANSFERASE"/>
    <property type="match status" value="1"/>
</dbReference>
<dbReference type="InterPro" id="IPR050832">
    <property type="entry name" value="Bact_Acetyltransf"/>
</dbReference>
<organism evidence="4 5">
    <name type="scientific">Deinobacterium chartae</name>
    <dbReference type="NCBI Taxonomy" id="521158"/>
    <lineage>
        <taxon>Bacteria</taxon>
        <taxon>Thermotogati</taxon>
        <taxon>Deinococcota</taxon>
        <taxon>Deinococci</taxon>
        <taxon>Deinococcales</taxon>
        <taxon>Deinococcaceae</taxon>
        <taxon>Deinobacterium</taxon>
    </lineage>
</organism>
<keyword evidence="1 4" id="KW-0808">Transferase</keyword>
<name>A0A841I092_9DEIO</name>
<protein>
    <submittedName>
        <fullName evidence="4">GNAT superfamily N-acetyltransferase</fullName>
    </submittedName>
</protein>
<evidence type="ECO:0000256" key="1">
    <source>
        <dbReference type="ARBA" id="ARBA00022679"/>
    </source>
</evidence>
<dbReference type="InterPro" id="IPR016181">
    <property type="entry name" value="Acyl_CoA_acyltransferase"/>
</dbReference>
<dbReference type="Proteomes" id="UP000569951">
    <property type="component" value="Unassembled WGS sequence"/>
</dbReference>
<dbReference type="RefSeq" id="WP_183985330.1">
    <property type="nucleotide sequence ID" value="NZ_JACHHG010000003.1"/>
</dbReference>
<evidence type="ECO:0000313" key="5">
    <source>
        <dbReference type="Proteomes" id="UP000569951"/>
    </source>
</evidence>
<dbReference type="AlphaFoldDB" id="A0A841I092"/>
<dbReference type="GO" id="GO:0016747">
    <property type="term" value="F:acyltransferase activity, transferring groups other than amino-acyl groups"/>
    <property type="evidence" value="ECO:0007669"/>
    <property type="project" value="InterPro"/>
</dbReference>
<dbReference type="PROSITE" id="PS51186">
    <property type="entry name" value="GNAT"/>
    <property type="match status" value="2"/>
</dbReference>
<reference evidence="4 5" key="1">
    <citation type="submission" date="2020-08" db="EMBL/GenBank/DDBJ databases">
        <title>Genomic Encyclopedia of Type Strains, Phase IV (KMG-IV): sequencing the most valuable type-strain genomes for metagenomic binning, comparative biology and taxonomic classification.</title>
        <authorList>
            <person name="Goeker M."/>
        </authorList>
    </citation>
    <scope>NUCLEOTIDE SEQUENCE [LARGE SCALE GENOMIC DNA]</scope>
    <source>
        <strain evidence="4 5">DSM 21458</strain>
    </source>
</reference>
<gene>
    <name evidence="4" type="ORF">HNR42_001085</name>
</gene>
<feature type="domain" description="N-acetyltransferase" evidence="3">
    <location>
        <begin position="169"/>
        <end position="306"/>
    </location>
</feature>
<dbReference type="EMBL" id="JACHHG010000003">
    <property type="protein sequence ID" value="MBB6097668.1"/>
    <property type="molecule type" value="Genomic_DNA"/>
</dbReference>
<keyword evidence="2" id="KW-0012">Acyltransferase</keyword>